<dbReference type="CDD" id="cd02947">
    <property type="entry name" value="TRX_family"/>
    <property type="match status" value="1"/>
</dbReference>
<feature type="site" description="Contributes to redox potential value" evidence="4">
    <location>
        <position position="31"/>
    </location>
</feature>
<dbReference type="FunFam" id="3.40.30.10:FF:000245">
    <property type="entry name" value="Thioredoxin"/>
    <property type="match status" value="1"/>
</dbReference>
<feature type="domain" description="Thioredoxin" evidence="6">
    <location>
        <begin position="1"/>
        <end position="102"/>
    </location>
</feature>
<keyword evidence="8" id="KW-1185">Reference proteome</keyword>
<dbReference type="OrthoDB" id="10263751at2759"/>
<feature type="disulfide bond" description="Redox-active" evidence="5">
    <location>
        <begin position="29"/>
        <end position="32"/>
    </location>
</feature>
<dbReference type="AlphaFoldDB" id="A0A420H7L7"/>
<dbReference type="SUPFAM" id="SSF52833">
    <property type="entry name" value="Thioredoxin-like"/>
    <property type="match status" value="1"/>
</dbReference>
<comment type="similarity">
    <text evidence="1 3">Belongs to the thioredoxin family.</text>
</comment>
<name>A0A420H7L7_9PEZI</name>
<dbReference type="PROSITE" id="PS51352">
    <property type="entry name" value="THIOREDOXIN_2"/>
    <property type="match status" value="1"/>
</dbReference>
<dbReference type="PANTHER" id="PTHR46115">
    <property type="entry name" value="THIOREDOXIN-LIKE PROTEIN 1"/>
    <property type="match status" value="1"/>
</dbReference>
<evidence type="ECO:0000256" key="5">
    <source>
        <dbReference type="PIRSR" id="PIRSR000077-4"/>
    </source>
</evidence>
<keyword evidence="2 5" id="KW-1015">Disulfide bond</keyword>
<feature type="active site" description="Nucleophile" evidence="4">
    <location>
        <position position="32"/>
    </location>
</feature>
<dbReference type="NCBIfam" id="TIGR01068">
    <property type="entry name" value="thioredoxin"/>
    <property type="match status" value="1"/>
</dbReference>
<accession>A0A420H7L7</accession>
<dbReference type="InterPro" id="IPR013766">
    <property type="entry name" value="Thioredoxin_domain"/>
</dbReference>
<dbReference type="STRING" id="212602.A0A420H7L7"/>
<feature type="active site" description="Nucleophile" evidence="4">
    <location>
        <position position="29"/>
    </location>
</feature>
<dbReference type="InterPro" id="IPR005746">
    <property type="entry name" value="Thioredoxin"/>
</dbReference>
<organism evidence="7 8">
    <name type="scientific">Erysiphe neolycopersici</name>
    <dbReference type="NCBI Taxonomy" id="212602"/>
    <lineage>
        <taxon>Eukaryota</taxon>
        <taxon>Fungi</taxon>
        <taxon>Dikarya</taxon>
        <taxon>Ascomycota</taxon>
        <taxon>Pezizomycotina</taxon>
        <taxon>Leotiomycetes</taxon>
        <taxon>Erysiphales</taxon>
        <taxon>Erysiphaceae</taxon>
        <taxon>Erysiphe</taxon>
    </lineage>
</organism>
<dbReference type="PIRSF" id="PIRSF000077">
    <property type="entry name" value="Thioredoxin"/>
    <property type="match status" value="1"/>
</dbReference>
<dbReference type="Pfam" id="PF00085">
    <property type="entry name" value="Thioredoxin"/>
    <property type="match status" value="1"/>
</dbReference>
<dbReference type="PRINTS" id="PR00421">
    <property type="entry name" value="THIOREDOXIN"/>
</dbReference>
<dbReference type="InterPro" id="IPR036249">
    <property type="entry name" value="Thioredoxin-like_sf"/>
</dbReference>
<evidence type="ECO:0000256" key="2">
    <source>
        <dbReference type="ARBA" id="ARBA00023157"/>
    </source>
</evidence>
<evidence type="ECO:0000313" key="7">
    <source>
        <dbReference type="EMBL" id="RKF53410.1"/>
    </source>
</evidence>
<proteinExistence type="inferred from homology"/>
<evidence type="ECO:0000256" key="4">
    <source>
        <dbReference type="PIRSR" id="PIRSR000077-1"/>
    </source>
</evidence>
<feature type="site" description="Deprotonates C-terminal active site Cys" evidence="4">
    <location>
        <position position="23"/>
    </location>
</feature>
<keyword evidence="5" id="KW-0676">Redox-active center</keyword>
<dbReference type="Proteomes" id="UP000286134">
    <property type="component" value="Unassembled WGS sequence"/>
</dbReference>
<evidence type="ECO:0000256" key="1">
    <source>
        <dbReference type="ARBA" id="ARBA00008987"/>
    </source>
</evidence>
<comment type="caution">
    <text evidence="7">The sequence shown here is derived from an EMBL/GenBank/DDBJ whole genome shotgun (WGS) entry which is preliminary data.</text>
</comment>
<dbReference type="GO" id="GO:0015035">
    <property type="term" value="F:protein-disulfide reductase activity"/>
    <property type="evidence" value="ECO:0007669"/>
    <property type="project" value="InterPro"/>
</dbReference>
<gene>
    <name evidence="7" type="ORF">OnM2_105019</name>
</gene>
<dbReference type="EMBL" id="MCFK01010568">
    <property type="protein sequence ID" value="RKF53410.1"/>
    <property type="molecule type" value="Genomic_DNA"/>
</dbReference>
<reference evidence="7 8" key="1">
    <citation type="journal article" date="2018" name="BMC Genomics">
        <title>Comparative genome analyses reveal sequence features reflecting distinct modes of host-adaptation between dicot and monocot powdery mildew.</title>
        <authorList>
            <person name="Wu Y."/>
            <person name="Ma X."/>
            <person name="Pan Z."/>
            <person name="Kale S.D."/>
            <person name="Song Y."/>
            <person name="King H."/>
            <person name="Zhang Q."/>
            <person name="Presley C."/>
            <person name="Deng X."/>
            <person name="Wei C.I."/>
            <person name="Xiao S."/>
        </authorList>
    </citation>
    <scope>NUCLEOTIDE SEQUENCE [LARGE SCALE GENOMIC DNA]</scope>
    <source>
        <strain evidence="7">UMSG2</strain>
    </source>
</reference>
<feature type="site" description="Contributes to redox potential value" evidence="4">
    <location>
        <position position="30"/>
    </location>
</feature>
<sequence length="102" mass="11519">MYDEYSKDEFQKTIQSHKTVIIDFNAAWCGPCKAILPVFDNYSQQYTETHFAKIDVDKVPDVSGEMGVQSIPTFIVFQNGKRIKDTRGANPSALDAMIKLVI</sequence>
<evidence type="ECO:0000259" key="6">
    <source>
        <dbReference type="PROSITE" id="PS51352"/>
    </source>
</evidence>
<protein>
    <recommendedName>
        <fullName evidence="3">Thioredoxin</fullName>
    </recommendedName>
</protein>
<evidence type="ECO:0000313" key="8">
    <source>
        <dbReference type="Proteomes" id="UP000286134"/>
    </source>
</evidence>
<evidence type="ECO:0000256" key="3">
    <source>
        <dbReference type="PIRNR" id="PIRNR000077"/>
    </source>
</evidence>
<dbReference type="Gene3D" id="3.40.30.10">
    <property type="entry name" value="Glutaredoxin"/>
    <property type="match status" value="1"/>
</dbReference>